<feature type="compositionally biased region" description="Basic and acidic residues" evidence="1">
    <location>
        <begin position="157"/>
        <end position="166"/>
    </location>
</feature>
<feature type="region of interest" description="Disordered" evidence="1">
    <location>
        <begin position="110"/>
        <end position="166"/>
    </location>
</feature>
<feature type="compositionally biased region" description="Basic and acidic residues" evidence="1">
    <location>
        <begin position="110"/>
        <end position="126"/>
    </location>
</feature>
<dbReference type="OrthoDB" id="10013535at2759"/>
<name>A0A9Q1DC79_CONCO</name>
<dbReference type="EMBL" id="JAFJMO010000010">
    <property type="protein sequence ID" value="KAJ8265822.1"/>
    <property type="molecule type" value="Genomic_DNA"/>
</dbReference>
<proteinExistence type="predicted"/>
<dbReference type="AlphaFoldDB" id="A0A9Q1DC79"/>
<evidence type="ECO:0000313" key="2">
    <source>
        <dbReference type="EMBL" id="KAJ8265822.1"/>
    </source>
</evidence>
<evidence type="ECO:0000256" key="1">
    <source>
        <dbReference type="SAM" id="MobiDB-lite"/>
    </source>
</evidence>
<organism evidence="2 3">
    <name type="scientific">Conger conger</name>
    <name type="common">Conger eel</name>
    <name type="synonym">Muraena conger</name>
    <dbReference type="NCBI Taxonomy" id="82655"/>
    <lineage>
        <taxon>Eukaryota</taxon>
        <taxon>Metazoa</taxon>
        <taxon>Chordata</taxon>
        <taxon>Craniata</taxon>
        <taxon>Vertebrata</taxon>
        <taxon>Euteleostomi</taxon>
        <taxon>Actinopterygii</taxon>
        <taxon>Neopterygii</taxon>
        <taxon>Teleostei</taxon>
        <taxon>Anguilliformes</taxon>
        <taxon>Congridae</taxon>
        <taxon>Conger</taxon>
    </lineage>
</organism>
<evidence type="ECO:0000313" key="3">
    <source>
        <dbReference type="Proteomes" id="UP001152803"/>
    </source>
</evidence>
<accession>A0A9Q1DC79</accession>
<dbReference type="Pfam" id="PF12494">
    <property type="entry name" value="DUF3695"/>
    <property type="match status" value="1"/>
</dbReference>
<dbReference type="InterPro" id="IPR022179">
    <property type="entry name" value="CFAP276"/>
</dbReference>
<keyword evidence="3" id="KW-1185">Reference proteome</keyword>
<comment type="caution">
    <text evidence="2">The sequence shown here is derived from an EMBL/GenBank/DDBJ whole genome shotgun (WGS) entry which is preliminary data.</text>
</comment>
<dbReference type="Proteomes" id="UP001152803">
    <property type="component" value="Unassembled WGS sequence"/>
</dbReference>
<protein>
    <submittedName>
        <fullName evidence="2">Uncharacterized protein</fullName>
    </submittedName>
</protein>
<sequence>MPFQRDPFPFPRFENDATFTGEKKHKKMLYTKPAHLAQNDQPWSRLNDSATLNSLRRNVLYYDEEAPRDSLDLHLKAMYDQHVEFLKNKKQTLYQRETLTEDHGRILKNRVRAEPPEDDGDRERMKVSSSSQKSSIHSIECAIESHHNASTNRGYSRKHDGGFYST</sequence>
<feature type="compositionally biased region" description="Low complexity" evidence="1">
    <location>
        <begin position="128"/>
        <end position="138"/>
    </location>
</feature>
<reference evidence="2" key="1">
    <citation type="journal article" date="2023" name="Science">
        <title>Genome structures resolve the early diversification of teleost fishes.</title>
        <authorList>
            <person name="Parey E."/>
            <person name="Louis A."/>
            <person name="Montfort J."/>
            <person name="Bouchez O."/>
            <person name="Roques C."/>
            <person name="Iampietro C."/>
            <person name="Lluch J."/>
            <person name="Castinel A."/>
            <person name="Donnadieu C."/>
            <person name="Desvignes T."/>
            <person name="Floi Bucao C."/>
            <person name="Jouanno E."/>
            <person name="Wen M."/>
            <person name="Mejri S."/>
            <person name="Dirks R."/>
            <person name="Jansen H."/>
            <person name="Henkel C."/>
            <person name="Chen W.J."/>
            <person name="Zahm M."/>
            <person name="Cabau C."/>
            <person name="Klopp C."/>
            <person name="Thompson A.W."/>
            <person name="Robinson-Rechavi M."/>
            <person name="Braasch I."/>
            <person name="Lecointre G."/>
            <person name="Bobe J."/>
            <person name="Postlethwait J.H."/>
            <person name="Berthelot C."/>
            <person name="Roest Crollius H."/>
            <person name="Guiguen Y."/>
        </authorList>
    </citation>
    <scope>NUCLEOTIDE SEQUENCE</scope>
    <source>
        <strain evidence="2">Concon-B</strain>
    </source>
</reference>
<gene>
    <name evidence="2" type="ORF">COCON_G00149210</name>
</gene>